<dbReference type="Pfam" id="PF18947">
    <property type="entry name" value="HAMP_2"/>
    <property type="match status" value="1"/>
</dbReference>
<feature type="compositionally biased region" description="Polar residues" evidence="4">
    <location>
        <begin position="391"/>
        <end position="405"/>
    </location>
</feature>
<dbReference type="Gene3D" id="1.10.287.950">
    <property type="entry name" value="Methyl-accepting chemotaxis protein"/>
    <property type="match status" value="1"/>
</dbReference>
<feature type="region of interest" description="Disordered" evidence="4">
    <location>
        <begin position="597"/>
        <end position="620"/>
    </location>
</feature>
<evidence type="ECO:0000259" key="7">
    <source>
        <dbReference type="PROSITE" id="PS50885"/>
    </source>
</evidence>
<feature type="region of interest" description="Disordered" evidence="4">
    <location>
        <begin position="388"/>
        <end position="408"/>
    </location>
</feature>
<dbReference type="SUPFAM" id="SSF58104">
    <property type="entry name" value="Methyl-accepting chemotaxis protein (MCP) signaling domain"/>
    <property type="match status" value="1"/>
</dbReference>
<keyword evidence="1" id="KW-0145">Chemotaxis</keyword>
<evidence type="ECO:0000256" key="5">
    <source>
        <dbReference type="SAM" id="Phobius"/>
    </source>
</evidence>
<keyword evidence="5" id="KW-0472">Membrane</keyword>
<feature type="compositionally biased region" description="Low complexity" evidence="4">
    <location>
        <begin position="602"/>
        <end position="613"/>
    </location>
</feature>
<feature type="transmembrane region" description="Helical" evidence="5">
    <location>
        <begin position="59"/>
        <end position="79"/>
    </location>
</feature>
<evidence type="ECO:0000259" key="6">
    <source>
        <dbReference type="PROSITE" id="PS50111"/>
    </source>
</evidence>
<evidence type="ECO:0000256" key="3">
    <source>
        <dbReference type="PROSITE-ProRule" id="PRU00284"/>
    </source>
</evidence>
<feature type="transmembrane region" description="Helical" evidence="5">
    <location>
        <begin position="91"/>
        <end position="120"/>
    </location>
</feature>
<keyword evidence="5" id="KW-0812">Transmembrane</keyword>
<dbReference type="Pfam" id="PF00015">
    <property type="entry name" value="MCPsignal"/>
    <property type="match status" value="1"/>
</dbReference>
<evidence type="ECO:0000256" key="1">
    <source>
        <dbReference type="ARBA" id="ARBA00022500"/>
    </source>
</evidence>
<dbReference type="PANTHER" id="PTHR43531:SF11">
    <property type="entry name" value="METHYL-ACCEPTING CHEMOTAXIS PROTEIN 3"/>
    <property type="match status" value="1"/>
</dbReference>
<comment type="similarity">
    <text evidence="2">Belongs to the methyl-accepting chemotaxis (MCP) protein family.</text>
</comment>
<protein>
    <recommendedName>
        <fullName evidence="10">Methyl-accepting chemotaxis protein</fullName>
    </recommendedName>
</protein>
<dbReference type="InterPro" id="IPR004090">
    <property type="entry name" value="Chemotax_Me-accpt_rcpt"/>
</dbReference>
<keyword evidence="9" id="KW-1185">Reference proteome</keyword>
<keyword evidence="5" id="KW-1133">Transmembrane helix</keyword>
<organism evidence="8 9">
    <name type="scientific">Roseobacter fucihabitans</name>
    <dbReference type="NCBI Taxonomy" id="1537242"/>
    <lineage>
        <taxon>Bacteria</taxon>
        <taxon>Pseudomonadati</taxon>
        <taxon>Pseudomonadota</taxon>
        <taxon>Alphaproteobacteria</taxon>
        <taxon>Rhodobacterales</taxon>
        <taxon>Roseobacteraceae</taxon>
        <taxon>Roseobacter</taxon>
    </lineage>
</organism>
<evidence type="ECO:0008006" key="10">
    <source>
        <dbReference type="Google" id="ProtNLM"/>
    </source>
</evidence>
<feature type="domain" description="Methyl-accepting transducer" evidence="6">
    <location>
        <begin position="336"/>
        <end position="565"/>
    </location>
</feature>
<dbReference type="InterPro" id="IPR004089">
    <property type="entry name" value="MCPsignal_dom"/>
</dbReference>
<keyword evidence="3" id="KW-0807">Transducer</keyword>
<dbReference type="EMBL" id="CP143423">
    <property type="protein sequence ID" value="WVX46955.1"/>
    <property type="molecule type" value="Genomic_DNA"/>
</dbReference>
<dbReference type="InterPro" id="IPR051310">
    <property type="entry name" value="MCP_chemotaxis"/>
</dbReference>
<sequence>MLATVVSSPVRMVFVIATVLTPCAMFAAFLIGGSVLSTALISLSFLGLGLMMGRSQPKLLPVGAAVALIGQAIALNNAFQGHPWQIDTHMLYFALLAVLVSLRSVPAVLTAAGIIAVHHVSLSFLMPSLIYPSGGFTENIGRTTLHAVIVLMETAALVLTVVQLQRLNQQMQVKAGELEESLKLSDQARHQAQKSQKEAEAAKNDAEKAATREVEMAKEKESADRKATKAREAMMIDLGNSFGTVVEAAVAGEFSKRVDANFSDQTLNELAENINQLLGAVDQGLSQTGQALERVAGGDLTKPMDGDFHGAFGHLQRNVNNMMDGLKSLIVEITGSGTTLASSSAELRDTSDGLSKQAEQNAASLEETSAALEELSASIKRVSGSVADASKNAQTARDTAQSSEKVASDAAESMESIADASKEITRVVGVIDDIAFQINLLALNAGVEAARAGEAGRGFSVVASEVRLLAQRAAEASKEIAAVIVKSDTAVSQGVEKVSNAKSSLETIAESVIGISKGVDEISTAISEQVHGIGEITTTVSQIDQNTQRQAASFEEVTAASAILASEADNMKQTTARFRTGQETKIAEMNKPAAPLTIQQPRSAAVSAGGRASQDGWNEF</sequence>
<dbReference type="RefSeq" id="WP_187432381.1">
    <property type="nucleotide sequence ID" value="NZ_CP143423.1"/>
</dbReference>
<reference evidence="8 9" key="1">
    <citation type="submission" date="2015-07" db="EMBL/GenBank/DDBJ databases">
        <authorList>
            <person name="Voget S."/>
            <person name="Dogs M."/>
            <person name="Brinkhoff T.H."/>
            <person name="Daniel R."/>
        </authorList>
    </citation>
    <scope>NUCLEOTIDE SEQUENCE [LARGE SCALE GENOMIC DNA]</scope>
    <source>
        <strain evidence="8 9">B14</strain>
    </source>
</reference>
<dbReference type="PROSITE" id="PS50111">
    <property type="entry name" value="CHEMOTAXIS_TRANSDUC_2"/>
    <property type="match status" value="1"/>
</dbReference>
<dbReference type="PRINTS" id="PR00260">
    <property type="entry name" value="CHEMTRNSDUCR"/>
</dbReference>
<dbReference type="InterPro" id="IPR003660">
    <property type="entry name" value="HAMP_dom"/>
</dbReference>
<dbReference type="PROSITE" id="PS50885">
    <property type="entry name" value="HAMP"/>
    <property type="match status" value="1"/>
</dbReference>
<dbReference type="SMART" id="SM00283">
    <property type="entry name" value="MA"/>
    <property type="match status" value="1"/>
</dbReference>
<accession>A0ABZ2BL84</accession>
<evidence type="ECO:0000313" key="9">
    <source>
        <dbReference type="Proteomes" id="UP001318682"/>
    </source>
</evidence>
<evidence type="ECO:0000256" key="4">
    <source>
        <dbReference type="SAM" id="MobiDB-lite"/>
    </source>
</evidence>
<gene>
    <name evidence="8" type="ORF">ROLI_000130</name>
</gene>
<dbReference type="PANTHER" id="PTHR43531">
    <property type="entry name" value="PROTEIN ICFG"/>
    <property type="match status" value="1"/>
</dbReference>
<evidence type="ECO:0000313" key="8">
    <source>
        <dbReference type="EMBL" id="WVX46955.1"/>
    </source>
</evidence>
<dbReference type="CDD" id="cd11386">
    <property type="entry name" value="MCP_signal"/>
    <property type="match status" value="1"/>
</dbReference>
<evidence type="ECO:0000256" key="2">
    <source>
        <dbReference type="ARBA" id="ARBA00029447"/>
    </source>
</evidence>
<feature type="transmembrane region" description="Helical" evidence="5">
    <location>
        <begin position="12"/>
        <end position="30"/>
    </location>
</feature>
<feature type="domain" description="HAMP" evidence="7">
    <location>
        <begin position="279"/>
        <end position="331"/>
    </location>
</feature>
<name>A0ABZ2BL84_9RHOB</name>
<reference evidence="9" key="2">
    <citation type="submission" date="2024-01" db="EMBL/GenBank/DDBJ databases">
        <title>Roseobacter fucihabitans sp. nov., isolated from the brown alga Fucus spiralis.</title>
        <authorList>
            <person name="Hahnke S."/>
            <person name="Berger M."/>
            <person name="Schlingloff A."/>
            <person name="Athale I."/>
            <person name="Neumann-Schaal M."/>
            <person name="Adenaya A."/>
            <person name="Poehlein A."/>
            <person name="Daniel R."/>
            <person name="Pertersen J."/>
            <person name="Brinkhoff T."/>
        </authorList>
    </citation>
    <scope>NUCLEOTIDE SEQUENCE [LARGE SCALE GENOMIC DNA]</scope>
    <source>
        <strain evidence="9">B14</strain>
    </source>
</reference>
<proteinExistence type="inferred from homology"/>
<dbReference type="Proteomes" id="UP001318682">
    <property type="component" value="Chromosome"/>
</dbReference>
<feature type="compositionally biased region" description="Polar residues" evidence="4">
    <location>
        <begin position="352"/>
        <end position="361"/>
    </location>
</feature>
<feature type="region of interest" description="Disordered" evidence="4">
    <location>
        <begin position="341"/>
        <end position="367"/>
    </location>
</feature>
<feature type="region of interest" description="Disordered" evidence="4">
    <location>
        <begin position="185"/>
        <end position="226"/>
    </location>
</feature>